<organism evidence="1 2">
    <name type="scientific">Thermoleptolyngbya sichuanensis A183</name>
    <dbReference type="NCBI Taxonomy" id="2737172"/>
    <lineage>
        <taxon>Bacteria</taxon>
        <taxon>Bacillati</taxon>
        <taxon>Cyanobacteriota</taxon>
        <taxon>Cyanophyceae</taxon>
        <taxon>Oculatellales</taxon>
        <taxon>Oculatellaceae</taxon>
        <taxon>Thermoleptolyngbya</taxon>
        <taxon>Thermoleptolyngbya sichuanensis</taxon>
    </lineage>
</organism>
<evidence type="ECO:0000313" key="1">
    <source>
        <dbReference type="EMBL" id="QKD82620.1"/>
    </source>
</evidence>
<dbReference type="RefSeq" id="WP_172355575.1">
    <property type="nucleotide sequence ID" value="NZ_CP053661.1"/>
</dbReference>
<sequence>MRILYGLSAAALVTLGGVGTAGANLPLQVGAYQAENRSVRVAALNNRLCVQFFALGTIVTASINRSPDRLGIYSIHRMNQVLVQPDVRSLLIGPPHELVAYMRVENVPPGVNLFMQECLTSRRDYLNQTNAVGSLEFVPGPADLYSDRILED</sequence>
<dbReference type="AlphaFoldDB" id="A0A6M8BEA7"/>
<dbReference type="EMBL" id="CP053661">
    <property type="protein sequence ID" value="QKD82620.1"/>
    <property type="molecule type" value="Genomic_DNA"/>
</dbReference>
<name>A0A6M8BEA7_9CYAN</name>
<evidence type="ECO:0000313" key="2">
    <source>
        <dbReference type="Proteomes" id="UP000505210"/>
    </source>
</evidence>
<protein>
    <submittedName>
        <fullName evidence="1">Uncharacterized protein</fullName>
    </submittedName>
</protein>
<keyword evidence="2" id="KW-1185">Reference proteome</keyword>
<accession>A0A6M8BEA7</accession>
<dbReference type="Proteomes" id="UP000505210">
    <property type="component" value="Chromosome"/>
</dbReference>
<reference evidence="1 2" key="1">
    <citation type="submission" date="2020-05" db="EMBL/GenBank/DDBJ databases">
        <title>Complete genome sequence of of a novel Thermoleptolyngbya strain isolated from hot springs of Ganzi, Sichuan China.</title>
        <authorList>
            <person name="Tang J."/>
            <person name="Daroch M."/>
            <person name="Li L."/>
            <person name="Waleron K."/>
            <person name="Waleron M."/>
            <person name="Waleron M."/>
        </authorList>
    </citation>
    <scope>NUCLEOTIDE SEQUENCE [LARGE SCALE GENOMIC DNA]</scope>
    <source>
        <strain evidence="1 2">PKUAC-SCTA183</strain>
    </source>
</reference>
<dbReference type="KEGG" id="theu:HPC62_10875"/>
<gene>
    <name evidence="1" type="ORF">HPC62_10875</name>
</gene>
<proteinExistence type="predicted"/>